<protein>
    <submittedName>
        <fullName evidence="2">Uncharacterized protein</fullName>
    </submittedName>
</protein>
<comment type="caution">
    <text evidence="2">The sequence shown here is derived from an EMBL/GenBank/DDBJ whole genome shotgun (WGS) entry which is preliminary data.</text>
</comment>
<sequence length="493" mass="57782">MIANSFENYKIKFNGDDITYVFRDIFYKSDPSSNKIQFIEAMRIRRYFQTIHELFGYEPVIYYSQSTSPNFDDLWDDELEKFKSRILIEFISKIVCDCNDKTRKKKKWENFEQQLLKGISEMLINEYPTLNIEELDESLTNFGVLEKLNVKNFFKNIRVIIESKAFPSSHQKADCLDFKSNLIKKLVKKSQETESTLEILSYIEKSKLDLTNHTAQQSKDKRINQSKVEFSPAKNSDTFEAESDNHLDSISDKGTYNTGTGNSKKNIVFSPRLSEKKQSAANHHNVVQNNKNSNEARSCCNEDIKGVPKKKSVSPSTAQKKYMDQKTLKDSYTSNIQTKAMYPQYLNDSIESYETGNLENLNNSFLQEGLKNKINSTTSRLPYLIWMIERLTVQHIIDIYRNNLGVVIQNYAAKKLHKKLNGKNHLDEDKIYSIDKIFAQVESFNYPNEYILLLYFQQFEPLVMKLPTHIIQMIQERLFFKLKRWSDNHYYSP</sequence>
<feature type="compositionally biased region" description="Polar residues" evidence="1">
    <location>
        <begin position="225"/>
        <end position="238"/>
    </location>
</feature>
<feature type="compositionally biased region" description="Polar residues" evidence="1">
    <location>
        <begin position="252"/>
        <end position="265"/>
    </location>
</feature>
<dbReference type="Proteomes" id="UP000769528">
    <property type="component" value="Unassembled WGS sequence"/>
</dbReference>
<dbReference type="AlphaFoldDB" id="A0A9P8TDW9"/>
<evidence type="ECO:0000313" key="2">
    <source>
        <dbReference type="EMBL" id="KAH3674781.1"/>
    </source>
</evidence>
<feature type="region of interest" description="Disordered" evidence="1">
    <location>
        <begin position="213"/>
        <end position="267"/>
    </location>
</feature>
<name>A0A9P8TDW9_9ASCO</name>
<reference evidence="2" key="1">
    <citation type="journal article" date="2021" name="Open Biol.">
        <title>Shared evolutionary footprints suggest mitochondrial oxidative damage underlies multiple complex I losses in fungi.</title>
        <authorList>
            <person name="Schikora-Tamarit M.A."/>
            <person name="Marcet-Houben M."/>
            <person name="Nosek J."/>
            <person name="Gabaldon T."/>
        </authorList>
    </citation>
    <scope>NUCLEOTIDE SEQUENCE</scope>
    <source>
        <strain evidence="2">CBS6341</strain>
    </source>
</reference>
<accession>A0A9P8TDW9</accession>
<keyword evidence="3" id="KW-1185">Reference proteome</keyword>
<evidence type="ECO:0000313" key="3">
    <source>
        <dbReference type="Proteomes" id="UP000769528"/>
    </source>
</evidence>
<evidence type="ECO:0000256" key="1">
    <source>
        <dbReference type="SAM" id="MobiDB-lite"/>
    </source>
</evidence>
<reference evidence="2" key="2">
    <citation type="submission" date="2021-01" db="EMBL/GenBank/DDBJ databases">
        <authorList>
            <person name="Schikora-Tamarit M.A."/>
        </authorList>
    </citation>
    <scope>NUCLEOTIDE SEQUENCE</scope>
    <source>
        <strain evidence="2">CBS6341</strain>
    </source>
</reference>
<gene>
    <name evidence="2" type="ORF">WICMUC_002984</name>
</gene>
<proteinExistence type="predicted"/>
<organism evidence="2 3">
    <name type="scientific">Wickerhamomyces mucosus</name>
    <dbReference type="NCBI Taxonomy" id="1378264"/>
    <lineage>
        <taxon>Eukaryota</taxon>
        <taxon>Fungi</taxon>
        <taxon>Dikarya</taxon>
        <taxon>Ascomycota</taxon>
        <taxon>Saccharomycotina</taxon>
        <taxon>Saccharomycetes</taxon>
        <taxon>Phaffomycetales</taxon>
        <taxon>Wickerhamomycetaceae</taxon>
        <taxon>Wickerhamomyces</taxon>
    </lineage>
</organism>
<dbReference type="EMBL" id="JAEUBF010000796">
    <property type="protein sequence ID" value="KAH3674781.1"/>
    <property type="molecule type" value="Genomic_DNA"/>
</dbReference>